<dbReference type="PANTHER" id="PTHR30185">
    <property type="entry name" value="CRYPTIC BETA-GLUCOSIDE BGL OPERON ANTITERMINATOR"/>
    <property type="match status" value="1"/>
</dbReference>
<dbReference type="EMBL" id="CP009933">
    <property type="protein sequence ID" value="AKA71810.1"/>
    <property type="molecule type" value="Genomic_DNA"/>
</dbReference>
<evidence type="ECO:0000259" key="2">
    <source>
        <dbReference type="PROSITE" id="PS51372"/>
    </source>
</evidence>
<dbReference type="InterPro" id="IPR050661">
    <property type="entry name" value="BglG_antiterminators"/>
</dbReference>
<dbReference type="STRING" id="1548.CSCA_4685"/>
<keyword evidence="4" id="KW-1185">Reference proteome</keyword>
<dbReference type="SUPFAM" id="SSF50151">
    <property type="entry name" value="SacY-like RNA-binding domain"/>
    <property type="match status" value="1"/>
</dbReference>
<dbReference type="GO" id="GO:0006355">
    <property type="term" value="P:regulation of DNA-templated transcription"/>
    <property type="evidence" value="ECO:0007669"/>
    <property type="project" value="InterPro"/>
</dbReference>
<dbReference type="RefSeq" id="WP_029162841.1">
    <property type="nucleotide sequence ID" value="NZ_CP009933.1"/>
</dbReference>
<dbReference type="KEGG" id="csq:CSCA_4685"/>
<dbReference type="PROSITE" id="PS51372">
    <property type="entry name" value="PRD_2"/>
    <property type="match status" value="2"/>
</dbReference>
<name>A0A0E3JRN5_CLOSL</name>
<proteinExistence type="predicted"/>
<dbReference type="InterPro" id="IPR011608">
    <property type="entry name" value="PRD"/>
</dbReference>
<feature type="domain" description="PRD" evidence="2">
    <location>
        <begin position="67"/>
        <end position="172"/>
    </location>
</feature>
<dbReference type="InterPro" id="IPR004341">
    <property type="entry name" value="CAT_RNA-bd_dom"/>
</dbReference>
<evidence type="ECO:0000313" key="3">
    <source>
        <dbReference type="EMBL" id="AKA71810.1"/>
    </source>
</evidence>
<sequence>MEQYIVKKVLNNNVVIAEKNAEEFVIVGKAIGFNCHKGAEIGEDKVEGIFVKQSAKSNEEFNEVLKKINSEIIGISEEIISLCEKELEQKISEAIHISLPDHINFAITRIKEGIKIENPFLSELEVLYPKEYKLAKKALEMINDRFQVNLPEDEIGFICMHINAAISEKKVSDTLVHTKKINEIMQFIFKLLKKKIDTKSLSYIRTITHLNFMIERILNKKSIKNNLLDAIKKEYYNEYGIAIKVAMKIEDLFCVNVPEDEIGYITLHINRIKDI</sequence>
<reference evidence="3 4" key="1">
    <citation type="journal article" date="2015" name="J. Biotechnol.">
        <title>Complete genome sequence of a malodorant-producing acetogen, Clostridium scatologenes ATCC 25775(T).</title>
        <authorList>
            <person name="Zhu Z."/>
            <person name="Guo T."/>
            <person name="Zheng H."/>
            <person name="Song T."/>
            <person name="Ouyang P."/>
            <person name="Xie J."/>
        </authorList>
    </citation>
    <scope>NUCLEOTIDE SEQUENCE [LARGE SCALE GENOMIC DNA]</scope>
    <source>
        <strain evidence="3 4">ATCC 25775</strain>
    </source>
</reference>
<dbReference type="InterPro" id="IPR036634">
    <property type="entry name" value="PRD_sf"/>
</dbReference>
<dbReference type="HOGENOM" id="CLU_078802_0_0_9"/>
<keyword evidence="1" id="KW-0677">Repeat</keyword>
<protein>
    <submittedName>
        <fullName evidence="3">Transcriptional antiterminator, BglG</fullName>
    </submittedName>
</protein>
<dbReference type="Pfam" id="PF00874">
    <property type="entry name" value="PRD"/>
    <property type="match status" value="2"/>
</dbReference>
<organism evidence="3 4">
    <name type="scientific">Clostridium scatologenes</name>
    <dbReference type="NCBI Taxonomy" id="1548"/>
    <lineage>
        <taxon>Bacteria</taxon>
        <taxon>Bacillati</taxon>
        <taxon>Bacillota</taxon>
        <taxon>Clostridia</taxon>
        <taxon>Eubacteriales</taxon>
        <taxon>Clostridiaceae</taxon>
        <taxon>Clostridium</taxon>
    </lineage>
</organism>
<dbReference type="AlphaFoldDB" id="A0A0E3JRN5"/>
<dbReference type="Pfam" id="PF03123">
    <property type="entry name" value="CAT_RBD"/>
    <property type="match status" value="1"/>
</dbReference>
<accession>A0A0E3JRN5</accession>
<dbReference type="Proteomes" id="UP000033115">
    <property type="component" value="Chromosome"/>
</dbReference>
<dbReference type="Gene3D" id="2.30.24.10">
    <property type="entry name" value="CAT RNA-binding domain"/>
    <property type="match status" value="1"/>
</dbReference>
<dbReference type="Gene3D" id="1.10.1790.10">
    <property type="entry name" value="PRD domain"/>
    <property type="match status" value="2"/>
</dbReference>
<feature type="domain" description="PRD" evidence="2">
    <location>
        <begin position="173"/>
        <end position="275"/>
    </location>
</feature>
<dbReference type="GO" id="GO:0003723">
    <property type="term" value="F:RNA binding"/>
    <property type="evidence" value="ECO:0007669"/>
    <property type="project" value="InterPro"/>
</dbReference>
<dbReference type="SUPFAM" id="SSF63520">
    <property type="entry name" value="PTS-regulatory domain, PRD"/>
    <property type="match status" value="2"/>
</dbReference>
<evidence type="ECO:0000256" key="1">
    <source>
        <dbReference type="ARBA" id="ARBA00022737"/>
    </source>
</evidence>
<evidence type="ECO:0000313" key="4">
    <source>
        <dbReference type="Proteomes" id="UP000033115"/>
    </source>
</evidence>
<dbReference type="PANTHER" id="PTHR30185:SF16">
    <property type="entry name" value="PROTEIN GLCT"/>
    <property type="match status" value="1"/>
</dbReference>
<dbReference type="SMART" id="SM01061">
    <property type="entry name" value="CAT_RBD"/>
    <property type="match status" value="1"/>
</dbReference>
<gene>
    <name evidence="3" type="ORF">CSCA_4685</name>
</gene>
<dbReference type="InterPro" id="IPR036650">
    <property type="entry name" value="CAT_RNA-bd_dom_sf"/>
</dbReference>